<dbReference type="AlphaFoldDB" id="A0A8S9JVN6"/>
<sequence length="131" mass="15292">MPLVYCGLFDQYSRLQTPVACVIFNGAIRLLFPRRVSSRRRRRLLFPRRISSRRKIDGVGLDRIRFVFWKRRSGEGLVPLCRWFRRELYFIGLALLDGGVPSSLHSCAGGRWRVLSLTRVSERWAFVHVVG</sequence>
<keyword evidence="1" id="KW-0812">Transmembrane</keyword>
<gene>
    <name evidence="2" type="ORF">F2Q70_00034335</name>
</gene>
<keyword evidence="1" id="KW-0472">Membrane</keyword>
<name>A0A8S9JVN6_BRACR</name>
<organism evidence="2">
    <name type="scientific">Brassica cretica</name>
    <name type="common">Mustard</name>
    <dbReference type="NCBI Taxonomy" id="69181"/>
    <lineage>
        <taxon>Eukaryota</taxon>
        <taxon>Viridiplantae</taxon>
        <taxon>Streptophyta</taxon>
        <taxon>Embryophyta</taxon>
        <taxon>Tracheophyta</taxon>
        <taxon>Spermatophyta</taxon>
        <taxon>Magnoliopsida</taxon>
        <taxon>eudicotyledons</taxon>
        <taxon>Gunneridae</taxon>
        <taxon>Pentapetalae</taxon>
        <taxon>rosids</taxon>
        <taxon>malvids</taxon>
        <taxon>Brassicales</taxon>
        <taxon>Brassicaceae</taxon>
        <taxon>Brassiceae</taxon>
        <taxon>Brassica</taxon>
    </lineage>
</organism>
<comment type="caution">
    <text evidence="2">The sequence shown here is derived from an EMBL/GenBank/DDBJ whole genome shotgun (WGS) entry which is preliminary data.</text>
</comment>
<proteinExistence type="predicted"/>
<evidence type="ECO:0000256" key="1">
    <source>
        <dbReference type="SAM" id="Phobius"/>
    </source>
</evidence>
<reference evidence="2" key="1">
    <citation type="submission" date="2019-12" db="EMBL/GenBank/DDBJ databases">
        <title>Genome sequencing and annotation of Brassica cretica.</title>
        <authorList>
            <person name="Studholme D.J."/>
            <person name="Sarris P.F."/>
        </authorList>
    </citation>
    <scope>NUCLEOTIDE SEQUENCE</scope>
    <source>
        <strain evidence="2">PFS-102/07</strain>
        <tissue evidence="2">Leaf</tissue>
    </source>
</reference>
<protein>
    <submittedName>
        <fullName evidence="2">Uncharacterized protein</fullName>
    </submittedName>
</protein>
<keyword evidence="1" id="KW-1133">Transmembrane helix</keyword>
<evidence type="ECO:0000313" key="2">
    <source>
        <dbReference type="EMBL" id="KAF2586094.1"/>
    </source>
</evidence>
<feature type="transmembrane region" description="Helical" evidence="1">
    <location>
        <begin position="15"/>
        <end position="32"/>
    </location>
</feature>
<accession>A0A8S9JVN6</accession>
<dbReference type="EMBL" id="QGKY02000246">
    <property type="protein sequence ID" value="KAF2586094.1"/>
    <property type="molecule type" value="Genomic_DNA"/>
</dbReference>